<dbReference type="NCBIfam" id="TIGR00112">
    <property type="entry name" value="proC"/>
    <property type="match status" value="1"/>
</dbReference>
<reference evidence="9 10" key="1">
    <citation type="journal article" date="2009" name="Biosci. Biotechnol. Biochem.">
        <title>WeGAS: a web-based microbial genome annotation system.</title>
        <authorList>
            <person name="Lee D."/>
            <person name="Seo H."/>
            <person name="Park C."/>
            <person name="Park K."/>
        </authorList>
    </citation>
    <scope>NUCLEOTIDE SEQUENCE [LARGE SCALE GENOMIC DNA]</scope>
    <source>
        <strain evidence="10">ATCC 49049 / DSM 4359 / NBRC 107923 / NS-E</strain>
    </source>
</reference>
<dbReference type="InterPro" id="IPR029036">
    <property type="entry name" value="P5CR_dimer"/>
</dbReference>
<protein>
    <recommendedName>
        <fullName evidence="4 5">Pyrroline-5-carboxylate reductase</fullName>
        <shortName evidence="4">P5C reductase</shortName>
        <shortName evidence="4">P5CR</shortName>
        <ecNumber evidence="4 5">1.5.1.2</ecNumber>
    </recommendedName>
    <alternativeName>
        <fullName evidence="4">PCA reductase</fullName>
    </alternativeName>
</protein>
<dbReference type="Pfam" id="PF14748">
    <property type="entry name" value="P5CR_dimer"/>
    <property type="match status" value="1"/>
</dbReference>
<evidence type="ECO:0000313" key="10">
    <source>
        <dbReference type="Proteomes" id="UP000000445"/>
    </source>
</evidence>
<dbReference type="SUPFAM" id="SSF51735">
    <property type="entry name" value="NAD(P)-binding Rossmann-fold domains"/>
    <property type="match status" value="1"/>
</dbReference>
<evidence type="ECO:0000313" key="9">
    <source>
        <dbReference type="EMBL" id="ACM22263.1"/>
    </source>
</evidence>
<dbReference type="Pfam" id="PF03807">
    <property type="entry name" value="F420_oxidored"/>
    <property type="match status" value="1"/>
</dbReference>
<evidence type="ECO:0000256" key="1">
    <source>
        <dbReference type="ARBA" id="ARBA00005525"/>
    </source>
</evidence>
<dbReference type="PANTHER" id="PTHR11645">
    <property type="entry name" value="PYRROLINE-5-CARBOXYLATE REDUCTASE"/>
    <property type="match status" value="1"/>
</dbReference>
<dbReference type="STRING" id="309803.CTN_0087"/>
<evidence type="ECO:0000256" key="3">
    <source>
        <dbReference type="ARBA" id="ARBA00023002"/>
    </source>
</evidence>
<dbReference type="GO" id="GO:0055129">
    <property type="term" value="P:L-proline biosynthetic process"/>
    <property type="evidence" value="ECO:0007669"/>
    <property type="project" value="UniProtKB-UniRule"/>
</dbReference>
<comment type="catalytic activity">
    <reaction evidence="4">
        <text>L-proline + NADP(+) = (S)-1-pyrroline-5-carboxylate + NADPH + 2 H(+)</text>
        <dbReference type="Rhea" id="RHEA:14109"/>
        <dbReference type="ChEBI" id="CHEBI:15378"/>
        <dbReference type="ChEBI" id="CHEBI:17388"/>
        <dbReference type="ChEBI" id="CHEBI:57783"/>
        <dbReference type="ChEBI" id="CHEBI:58349"/>
        <dbReference type="ChEBI" id="CHEBI:60039"/>
        <dbReference type="EC" id="1.5.1.2"/>
    </reaction>
</comment>
<keyword evidence="2 4" id="KW-0521">NADP</keyword>
<keyword evidence="4" id="KW-0963">Cytoplasm</keyword>
<dbReference type="InterPro" id="IPR000304">
    <property type="entry name" value="Pyrroline-COOH_reductase"/>
</dbReference>
<proteinExistence type="inferred from homology"/>
<evidence type="ECO:0000256" key="2">
    <source>
        <dbReference type="ARBA" id="ARBA00022857"/>
    </source>
</evidence>
<comment type="pathway">
    <text evidence="4">Amino-acid biosynthesis; L-proline biosynthesis; L-proline from L-glutamate 5-semialdehyde: step 1/1.</text>
</comment>
<comment type="function">
    <text evidence="4">Catalyzes the reduction of 1-pyrroline-5-carboxylate (PCA) to L-proline.</text>
</comment>
<feature type="binding site" evidence="6">
    <location>
        <begin position="61"/>
        <end position="64"/>
    </location>
    <ligand>
        <name>NADP(+)</name>
        <dbReference type="ChEBI" id="CHEBI:58349"/>
    </ligand>
</feature>
<dbReference type="HOGENOM" id="CLU_042344_4_1_0"/>
<dbReference type="InterPro" id="IPR036291">
    <property type="entry name" value="NAD(P)-bd_dom_sf"/>
</dbReference>
<dbReference type="InterPro" id="IPR028939">
    <property type="entry name" value="P5C_Rdtase_cat_N"/>
</dbReference>
<keyword evidence="3 4" id="KW-0560">Oxidoreductase</keyword>
<organism evidence="9 10">
    <name type="scientific">Thermotoga neapolitana (strain ATCC 49049 / DSM 4359 / NBRC 107923 / NS-E)</name>
    <dbReference type="NCBI Taxonomy" id="309803"/>
    <lineage>
        <taxon>Bacteria</taxon>
        <taxon>Thermotogati</taxon>
        <taxon>Thermotogota</taxon>
        <taxon>Thermotogae</taxon>
        <taxon>Thermotogales</taxon>
        <taxon>Thermotogaceae</taxon>
        <taxon>Thermotoga</taxon>
    </lineage>
</organism>
<accession>B9KB67</accession>
<evidence type="ECO:0000259" key="8">
    <source>
        <dbReference type="Pfam" id="PF14748"/>
    </source>
</evidence>
<gene>
    <name evidence="4" type="primary">proC</name>
    <name evidence="9" type="ordered locus">CTN_0087</name>
</gene>
<dbReference type="FunFam" id="1.10.3730.10:FF:000001">
    <property type="entry name" value="Pyrroline-5-carboxylate reductase"/>
    <property type="match status" value="1"/>
</dbReference>
<keyword evidence="4" id="KW-0641">Proline biosynthesis</keyword>
<dbReference type="EMBL" id="CP000916">
    <property type="protein sequence ID" value="ACM22263.1"/>
    <property type="molecule type" value="Genomic_DNA"/>
</dbReference>
<evidence type="ECO:0000256" key="4">
    <source>
        <dbReference type="HAMAP-Rule" id="MF_01925"/>
    </source>
</evidence>
<dbReference type="AlphaFoldDB" id="B9KB67"/>
<evidence type="ECO:0000256" key="6">
    <source>
        <dbReference type="PIRSR" id="PIRSR000193-1"/>
    </source>
</evidence>
<feature type="domain" description="Pyrroline-5-carboxylate reductase catalytic N-terminal" evidence="7">
    <location>
        <begin position="2"/>
        <end position="87"/>
    </location>
</feature>
<dbReference type="Proteomes" id="UP000000445">
    <property type="component" value="Chromosome"/>
</dbReference>
<feature type="domain" description="Pyrroline-5-carboxylate reductase dimerisation" evidence="8">
    <location>
        <begin position="148"/>
        <end position="252"/>
    </location>
</feature>
<dbReference type="eggNOG" id="COG0345">
    <property type="taxonomic scope" value="Bacteria"/>
</dbReference>
<dbReference type="UniPathway" id="UPA00098">
    <property type="reaction ID" value="UER00361"/>
</dbReference>
<comment type="subcellular location">
    <subcellularLocation>
        <location evidence="4">Cytoplasm</location>
    </subcellularLocation>
</comment>
<evidence type="ECO:0000256" key="5">
    <source>
        <dbReference type="NCBIfam" id="TIGR00112"/>
    </source>
</evidence>
<name>B9KB67_THENN</name>
<dbReference type="GO" id="GO:0005737">
    <property type="term" value="C:cytoplasm"/>
    <property type="evidence" value="ECO:0007669"/>
    <property type="project" value="UniProtKB-SubCell"/>
</dbReference>
<dbReference type="PIRSF" id="PIRSF000193">
    <property type="entry name" value="Pyrrol-5-carb_rd"/>
    <property type="match status" value="1"/>
</dbReference>
<comment type="catalytic activity">
    <reaction evidence="4">
        <text>L-proline + NAD(+) = (S)-1-pyrroline-5-carboxylate + NADH + 2 H(+)</text>
        <dbReference type="Rhea" id="RHEA:14105"/>
        <dbReference type="ChEBI" id="CHEBI:15378"/>
        <dbReference type="ChEBI" id="CHEBI:17388"/>
        <dbReference type="ChEBI" id="CHEBI:57540"/>
        <dbReference type="ChEBI" id="CHEBI:57945"/>
        <dbReference type="ChEBI" id="CHEBI:60039"/>
        <dbReference type="EC" id="1.5.1.2"/>
    </reaction>
</comment>
<dbReference type="InterPro" id="IPR008927">
    <property type="entry name" value="6-PGluconate_DH-like_C_sf"/>
</dbReference>
<dbReference type="HAMAP" id="MF_01925">
    <property type="entry name" value="P5C_reductase"/>
    <property type="match status" value="1"/>
</dbReference>
<feature type="binding site" evidence="6">
    <location>
        <begin position="6"/>
        <end position="11"/>
    </location>
    <ligand>
        <name>NADP(+)</name>
        <dbReference type="ChEBI" id="CHEBI:58349"/>
    </ligand>
</feature>
<comment type="similarity">
    <text evidence="1 4">Belongs to the pyrroline-5-carboxylate reductase family.</text>
</comment>
<dbReference type="PANTHER" id="PTHR11645:SF0">
    <property type="entry name" value="PYRROLINE-5-CARBOXYLATE REDUCTASE 3"/>
    <property type="match status" value="1"/>
</dbReference>
<dbReference type="Gene3D" id="3.40.50.720">
    <property type="entry name" value="NAD(P)-binding Rossmann-like Domain"/>
    <property type="match status" value="1"/>
</dbReference>
<keyword evidence="4" id="KW-0028">Amino-acid biosynthesis</keyword>
<dbReference type="RefSeq" id="WP_012644973.1">
    <property type="nucleotide sequence ID" value="NC_011978.1"/>
</dbReference>
<dbReference type="SUPFAM" id="SSF48179">
    <property type="entry name" value="6-phosphogluconate dehydrogenase C-terminal domain-like"/>
    <property type="match status" value="1"/>
</dbReference>
<dbReference type="GO" id="GO:0004735">
    <property type="term" value="F:pyrroline-5-carboxylate reductase activity"/>
    <property type="evidence" value="ECO:0007669"/>
    <property type="project" value="UniProtKB-UniRule"/>
</dbReference>
<dbReference type="EC" id="1.5.1.2" evidence="4 5"/>
<evidence type="ECO:0000259" key="7">
    <source>
        <dbReference type="Pfam" id="PF03807"/>
    </source>
</evidence>
<dbReference type="KEGG" id="tna:CTN_0087"/>
<sequence>MKVSVIGVGNMGSIFAEKLSEKAEKVLLVEKVPEKLARFKREPFEIVDIETAKLSDYIVLAVKPQDASSILEKLKGYSGVLISIVAGLKISTIEEYGILKVARVMPNVGVRVKEGVLAVSYSEKVRSEEKEGVKSLLESLGLVVEIEEKHFPAITALTGSGPAFVFVMTEAFLDAALKMGLSFEVARDLVYKLFEGSARLLFETKEHPAVWKHRVTSPAGTTIEGIVAMEKSAVRGGIIESLLASHRKALELEGK</sequence>
<dbReference type="Gene3D" id="1.10.3730.10">
    <property type="entry name" value="ProC C-terminal domain-like"/>
    <property type="match status" value="1"/>
</dbReference>
<keyword evidence="10" id="KW-1185">Reference proteome</keyword>